<keyword evidence="5" id="KW-0378">Hydrolase</keyword>
<dbReference type="Gene3D" id="3.30.420.10">
    <property type="entry name" value="Ribonuclease H-like superfamily/Ribonuclease H"/>
    <property type="match status" value="1"/>
</dbReference>
<dbReference type="PANTHER" id="PTHR48475:SF2">
    <property type="entry name" value="RIBONUCLEASE H"/>
    <property type="match status" value="1"/>
</dbReference>
<keyword evidence="6" id="KW-0695">RNA-directed DNA polymerase</keyword>
<reference evidence="8" key="1">
    <citation type="submission" date="2020-06" db="EMBL/GenBank/DDBJ databases">
        <authorList>
            <person name="Li T."/>
            <person name="Hu X."/>
            <person name="Zhang T."/>
            <person name="Song X."/>
            <person name="Zhang H."/>
            <person name="Dai N."/>
            <person name="Sheng W."/>
            <person name="Hou X."/>
            <person name="Wei L."/>
        </authorList>
    </citation>
    <scope>NUCLEOTIDE SEQUENCE</scope>
    <source>
        <strain evidence="8">KEN1</strain>
        <tissue evidence="8">Leaf</tissue>
    </source>
</reference>
<dbReference type="GO" id="GO:0004523">
    <property type="term" value="F:RNA-DNA hybrid ribonuclease activity"/>
    <property type="evidence" value="ECO:0007669"/>
    <property type="project" value="InterPro"/>
</dbReference>
<dbReference type="Pfam" id="PF13456">
    <property type="entry name" value="RVT_3"/>
    <property type="match status" value="1"/>
</dbReference>
<dbReference type="InterPro" id="IPR036397">
    <property type="entry name" value="RNaseH_sf"/>
</dbReference>
<evidence type="ECO:0000313" key="8">
    <source>
        <dbReference type="EMBL" id="KAL0448334.1"/>
    </source>
</evidence>
<dbReference type="SUPFAM" id="SSF53098">
    <property type="entry name" value="Ribonuclease H-like"/>
    <property type="match status" value="1"/>
</dbReference>
<evidence type="ECO:0000256" key="3">
    <source>
        <dbReference type="ARBA" id="ARBA00022722"/>
    </source>
</evidence>
<dbReference type="GO" id="GO:0003676">
    <property type="term" value="F:nucleic acid binding"/>
    <property type="evidence" value="ECO:0007669"/>
    <property type="project" value="InterPro"/>
</dbReference>
<keyword evidence="3" id="KW-0540">Nuclease</keyword>
<dbReference type="Pfam" id="PF17917">
    <property type="entry name" value="RT_RNaseH"/>
    <property type="match status" value="1"/>
</dbReference>
<organism evidence="8">
    <name type="scientific">Sesamum latifolium</name>
    <dbReference type="NCBI Taxonomy" id="2727402"/>
    <lineage>
        <taxon>Eukaryota</taxon>
        <taxon>Viridiplantae</taxon>
        <taxon>Streptophyta</taxon>
        <taxon>Embryophyta</taxon>
        <taxon>Tracheophyta</taxon>
        <taxon>Spermatophyta</taxon>
        <taxon>Magnoliopsida</taxon>
        <taxon>eudicotyledons</taxon>
        <taxon>Gunneridae</taxon>
        <taxon>Pentapetalae</taxon>
        <taxon>asterids</taxon>
        <taxon>lamiids</taxon>
        <taxon>Lamiales</taxon>
        <taxon>Pedaliaceae</taxon>
        <taxon>Sesamum</taxon>
    </lineage>
</organism>
<keyword evidence="4" id="KW-0255">Endonuclease</keyword>
<keyword evidence="2" id="KW-0548">Nucleotidyltransferase</keyword>
<evidence type="ECO:0000256" key="5">
    <source>
        <dbReference type="ARBA" id="ARBA00022801"/>
    </source>
</evidence>
<evidence type="ECO:0000256" key="6">
    <source>
        <dbReference type="ARBA" id="ARBA00022918"/>
    </source>
</evidence>
<reference evidence="8" key="2">
    <citation type="journal article" date="2024" name="Plant">
        <title>Genomic evolution and insights into agronomic trait innovations of Sesamum species.</title>
        <authorList>
            <person name="Miao H."/>
            <person name="Wang L."/>
            <person name="Qu L."/>
            <person name="Liu H."/>
            <person name="Sun Y."/>
            <person name="Le M."/>
            <person name="Wang Q."/>
            <person name="Wei S."/>
            <person name="Zheng Y."/>
            <person name="Lin W."/>
            <person name="Duan Y."/>
            <person name="Cao H."/>
            <person name="Xiong S."/>
            <person name="Wang X."/>
            <person name="Wei L."/>
            <person name="Li C."/>
            <person name="Ma Q."/>
            <person name="Ju M."/>
            <person name="Zhao R."/>
            <person name="Li G."/>
            <person name="Mu C."/>
            <person name="Tian Q."/>
            <person name="Mei H."/>
            <person name="Zhang T."/>
            <person name="Gao T."/>
            <person name="Zhang H."/>
        </authorList>
    </citation>
    <scope>NUCLEOTIDE SEQUENCE</scope>
    <source>
        <strain evidence="8">KEN1</strain>
    </source>
</reference>
<dbReference type="PROSITE" id="PS50879">
    <property type="entry name" value="RNASE_H_1"/>
    <property type="match status" value="1"/>
</dbReference>
<sequence length="167" mass="19145">MTPHLLANPIVEEKLYIYLAVSENAISSVLLREEQKEQRPVYYVRRMLQVAEKRYIQIEKLALALVTTTRKLRPYFQSHPIVVLTNHPLRQVMAKPYVSGIFLQGPGEVEIEIAVKLNFPATNNEAEYEALIQGLQATWEGGVKQLDVYTDSQLVAMQIEGLYETRE</sequence>
<accession>A0AAW2X4Y7</accession>
<dbReference type="AlphaFoldDB" id="A0AAW2X4Y7"/>
<gene>
    <name evidence="8" type="ORF">Slati_1389800</name>
</gene>
<comment type="caution">
    <text evidence="8">The sequence shown here is derived from an EMBL/GenBank/DDBJ whole genome shotgun (WGS) entry which is preliminary data.</text>
</comment>
<protein>
    <recommendedName>
        <fullName evidence="7">RNase H type-1 domain-containing protein</fullName>
    </recommendedName>
</protein>
<dbReference type="InterPro" id="IPR002156">
    <property type="entry name" value="RNaseH_domain"/>
</dbReference>
<feature type="domain" description="RNase H type-1" evidence="7">
    <location>
        <begin position="90"/>
        <end position="167"/>
    </location>
</feature>
<dbReference type="InterPro" id="IPR043502">
    <property type="entry name" value="DNA/RNA_pol_sf"/>
</dbReference>
<dbReference type="GO" id="GO:0003964">
    <property type="term" value="F:RNA-directed DNA polymerase activity"/>
    <property type="evidence" value="ECO:0007669"/>
    <property type="project" value="UniProtKB-KW"/>
</dbReference>
<dbReference type="EMBL" id="JACGWN010000005">
    <property type="protein sequence ID" value="KAL0448334.1"/>
    <property type="molecule type" value="Genomic_DNA"/>
</dbReference>
<dbReference type="InterPro" id="IPR012337">
    <property type="entry name" value="RNaseH-like_sf"/>
</dbReference>
<name>A0AAW2X4Y7_9LAMI</name>
<evidence type="ECO:0000256" key="1">
    <source>
        <dbReference type="ARBA" id="ARBA00022679"/>
    </source>
</evidence>
<dbReference type="SUPFAM" id="SSF56672">
    <property type="entry name" value="DNA/RNA polymerases"/>
    <property type="match status" value="1"/>
</dbReference>
<keyword evidence="1" id="KW-0808">Transferase</keyword>
<dbReference type="PANTHER" id="PTHR48475">
    <property type="entry name" value="RIBONUCLEASE H"/>
    <property type="match status" value="1"/>
</dbReference>
<evidence type="ECO:0000256" key="2">
    <source>
        <dbReference type="ARBA" id="ARBA00022695"/>
    </source>
</evidence>
<evidence type="ECO:0000259" key="7">
    <source>
        <dbReference type="PROSITE" id="PS50879"/>
    </source>
</evidence>
<proteinExistence type="predicted"/>
<dbReference type="InterPro" id="IPR041373">
    <property type="entry name" value="RT_RNaseH"/>
</dbReference>
<evidence type="ECO:0000256" key="4">
    <source>
        <dbReference type="ARBA" id="ARBA00022759"/>
    </source>
</evidence>